<dbReference type="Proteomes" id="UP000799778">
    <property type="component" value="Unassembled WGS sequence"/>
</dbReference>
<evidence type="ECO:0000313" key="2">
    <source>
        <dbReference type="EMBL" id="KAF2019718.1"/>
    </source>
</evidence>
<sequence>MKTASASGERSPSIKRKATPAYRAAPPSPDDALSCSRGAPKWPTSPPPSTPTR</sequence>
<protein>
    <submittedName>
        <fullName evidence="2">Uncharacterized protein</fullName>
    </submittedName>
</protein>
<dbReference type="EMBL" id="ML978067">
    <property type="protein sequence ID" value="KAF2019718.1"/>
    <property type="molecule type" value="Genomic_DNA"/>
</dbReference>
<feature type="region of interest" description="Disordered" evidence="1">
    <location>
        <begin position="1"/>
        <end position="53"/>
    </location>
</feature>
<feature type="compositionally biased region" description="Pro residues" evidence="1">
    <location>
        <begin position="43"/>
        <end position="53"/>
    </location>
</feature>
<feature type="compositionally biased region" description="Polar residues" evidence="1">
    <location>
        <begin position="1"/>
        <end position="10"/>
    </location>
</feature>
<dbReference type="GeneID" id="54284592"/>
<dbReference type="RefSeq" id="XP_033388057.1">
    <property type="nucleotide sequence ID" value="XM_033527195.1"/>
</dbReference>
<evidence type="ECO:0000256" key="1">
    <source>
        <dbReference type="SAM" id="MobiDB-lite"/>
    </source>
</evidence>
<accession>A0A6A5Y2N3</accession>
<organism evidence="2 3">
    <name type="scientific">Aaosphaeria arxii CBS 175.79</name>
    <dbReference type="NCBI Taxonomy" id="1450172"/>
    <lineage>
        <taxon>Eukaryota</taxon>
        <taxon>Fungi</taxon>
        <taxon>Dikarya</taxon>
        <taxon>Ascomycota</taxon>
        <taxon>Pezizomycotina</taxon>
        <taxon>Dothideomycetes</taxon>
        <taxon>Pleosporomycetidae</taxon>
        <taxon>Pleosporales</taxon>
        <taxon>Pleosporales incertae sedis</taxon>
        <taxon>Aaosphaeria</taxon>
    </lineage>
</organism>
<reference evidence="2" key="1">
    <citation type="journal article" date="2020" name="Stud. Mycol.">
        <title>101 Dothideomycetes genomes: a test case for predicting lifestyles and emergence of pathogens.</title>
        <authorList>
            <person name="Haridas S."/>
            <person name="Albert R."/>
            <person name="Binder M."/>
            <person name="Bloem J."/>
            <person name="Labutti K."/>
            <person name="Salamov A."/>
            <person name="Andreopoulos B."/>
            <person name="Baker S."/>
            <person name="Barry K."/>
            <person name="Bills G."/>
            <person name="Bluhm B."/>
            <person name="Cannon C."/>
            <person name="Castanera R."/>
            <person name="Culley D."/>
            <person name="Daum C."/>
            <person name="Ezra D."/>
            <person name="Gonzalez J."/>
            <person name="Henrissat B."/>
            <person name="Kuo A."/>
            <person name="Liang C."/>
            <person name="Lipzen A."/>
            <person name="Lutzoni F."/>
            <person name="Magnuson J."/>
            <person name="Mondo S."/>
            <person name="Nolan M."/>
            <person name="Ohm R."/>
            <person name="Pangilinan J."/>
            <person name="Park H.-J."/>
            <person name="Ramirez L."/>
            <person name="Alfaro M."/>
            <person name="Sun H."/>
            <person name="Tritt A."/>
            <person name="Yoshinaga Y."/>
            <person name="Zwiers L.-H."/>
            <person name="Turgeon B."/>
            <person name="Goodwin S."/>
            <person name="Spatafora J."/>
            <person name="Crous P."/>
            <person name="Grigoriev I."/>
        </authorList>
    </citation>
    <scope>NUCLEOTIDE SEQUENCE</scope>
    <source>
        <strain evidence="2">CBS 175.79</strain>
    </source>
</reference>
<name>A0A6A5Y2N3_9PLEO</name>
<gene>
    <name evidence="2" type="ORF">BU24DRAFT_419345</name>
</gene>
<dbReference type="AlphaFoldDB" id="A0A6A5Y2N3"/>
<proteinExistence type="predicted"/>
<evidence type="ECO:0000313" key="3">
    <source>
        <dbReference type="Proteomes" id="UP000799778"/>
    </source>
</evidence>
<keyword evidence="3" id="KW-1185">Reference proteome</keyword>